<dbReference type="RefSeq" id="WP_190383352.1">
    <property type="nucleotide sequence ID" value="NZ_JACJQT010000035.1"/>
</dbReference>
<organism evidence="4 5">
    <name type="scientific">Aphanizomenon flos-aquae FACHB-1040</name>
    <dbReference type="NCBI Taxonomy" id="2692887"/>
    <lineage>
        <taxon>Bacteria</taxon>
        <taxon>Bacillati</taxon>
        <taxon>Cyanobacteriota</taxon>
        <taxon>Cyanophyceae</taxon>
        <taxon>Nostocales</taxon>
        <taxon>Aphanizomenonaceae</taxon>
        <taxon>Aphanizomenon</taxon>
    </lineage>
</organism>
<accession>A0ABR8BY61</accession>
<dbReference type="Pfam" id="PF03787">
    <property type="entry name" value="RAMPs"/>
    <property type="match status" value="1"/>
</dbReference>
<dbReference type="InterPro" id="IPR005537">
    <property type="entry name" value="RAMP_III_fam"/>
</dbReference>
<proteinExistence type="predicted"/>
<protein>
    <recommendedName>
        <fullName evidence="3">CRISPR type III-associated protein domain-containing protein</fullName>
    </recommendedName>
</protein>
<feature type="compositionally biased region" description="Polar residues" evidence="2">
    <location>
        <begin position="663"/>
        <end position="672"/>
    </location>
</feature>
<feature type="domain" description="CRISPR type III-associated protein" evidence="3">
    <location>
        <begin position="37"/>
        <end position="231"/>
    </location>
</feature>
<feature type="compositionally biased region" description="Polar residues" evidence="2">
    <location>
        <begin position="17"/>
        <end position="28"/>
    </location>
</feature>
<keyword evidence="1" id="KW-0051">Antiviral defense</keyword>
<dbReference type="CDD" id="cd09726">
    <property type="entry name" value="RAMP_I_III"/>
    <property type="match status" value="1"/>
</dbReference>
<name>A0ABR8BY61_APHFL</name>
<reference evidence="4 5" key="1">
    <citation type="journal article" date="2020" name="ISME J.">
        <title>Comparative genomics reveals insights into cyanobacterial evolution and habitat adaptation.</title>
        <authorList>
            <person name="Chen M.Y."/>
            <person name="Teng W.K."/>
            <person name="Zhao L."/>
            <person name="Hu C.X."/>
            <person name="Zhou Y.K."/>
            <person name="Han B.P."/>
            <person name="Song L.R."/>
            <person name="Shu W.S."/>
        </authorList>
    </citation>
    <scope>NUCLEOTIDE SEQUENCE [LARGE SCALE GENOMIC DNA]</scope>
    <source>
        <strain evidence="4 5">FACHB-1040</strain>
    </source>
</reference>
<feature type="region of interest" description="Disordered" evidence="2">
    <location>
        <begin position="1"/>
        <end position="28"/>
    </location>
</feature>
<dbReference type="PANTHER" id="PTHR35579:SF3">
    <property type="entry name" value="CRISPR SYSTEM CMS ENDORIBONUCLEASE CSM3"/>
    <property type="match status" value="1"/>
</dbReference>
<dbReference type="Proteomes" id="UP000606721">
    <property type="component" value="Unassembled WGS sequence"/>
</dbReference>
<evidence type="ECO:0000256" key="2">
    <source>
        <dbReference type="SAM" id="MobiDB-lite"/>
    </source>
</evidence>
<dbReference type="EMBL" id="JACJQT010000035">
    <property type="protein sequence ID" value="MBD2279395.1"/>
    <property type="molecule type" value="Genomic_DNA"/>
</dbReference>
<keyword evidence="5" id="KW-1185">Reference proteome</keyword>
<evidence type="ECO:0000256" key="1">
    <source>
        <dbReference type="ARBA" id="ARBA00023118"/>
    </source>
</evidence>
<comment type="caution">
    <text evidence="4">The sequence shown here is derived from an EMBL/GenBank/DDBJ whole genome shotgun (WGS) entry which is preliminary data.</text>
</comment>
<sequence length="859" mass="96366">MSRKNQHKQSQKNQSQDTTNIMVNKSNTSKSEQLTIKIKLTSDWHIGSGAGIPGDIDSLVQKDQDGLPYIPAKTLTGILRDACELVAFGLDNGESGNWQEWVDYLFGEQPGETQVAKEEIKTAPRSAALSIRPGYFSYPLRKVLNSKANLKNALTFVKPGISIDADSGCAIENFLRFEEVVRGGAVLEAKCELNLPTDKKQKEAAYALLVAGTKFVERLGGKRRRGSGKCELVINNQDIKSWISWLEKNVENPPSIPDLPEEVTKNAGYVTKLEDTEWVEVSLGITTKSPVIISKRTVGNVVETLDYIPGTHLIKLIVKKLSGLGVDLGQAITHGDIIITNATLEVNSQQGKPVPLALFYEKSTGGLDKGGKIYNRFVETEDEAKGQLKGYRAGYINSTDGKFLPKHETVKMTVGTHNTVDDKVQSPTKDSGGGIYSYEAIKPGTKLQAKLKLRKSIADVLDNKTQKKWRSDSLSTVSLKGNYRIGQSKKDDYGEISLEVLPNQDFKHQKPAITNNELTVWLLSDVLLRDERLRPTTDINCLKKELETKLKVKLAFKFCEDKSSEDKKLSFIARTHRIDSWQVRWGLPRPSLVGLAAGTCMVFEVKEVKEGTLEYKLLIESLTEIESRGIGERRAEGYGQISFNDPILTQPTSTLEKPKDNQPENPTKNSNHYLEDNQDIIDYARIIEKAAWREIIHRASLFLASELSASEHTFRKQILDIRIENRESKPPMSQLGSLRSVLSRIESPEDEGLQRWIQHLQDTRNRRDKWPNGSLDKLRQLISSPTEIWEHLSSALIKLGHKDGFAEFTLTKTGEENLKKDLWTEAVQILINACIRAHKRELEKHQENSQKQGKKVHGA</sequence>
<dbReference type="InterPro" id="IPR052216">
    <property type="entry name" value="CRISPR_Csm3_endoribonuclease"/>
</dbReference>
<dbReference type="PANTHER" id="PTHR35579">
    <property type="entry name" value="CRISPR SYSTEM CMS ENDORIBONUCLEASE CSM3"/>
    <property type="match status" value="1"/>
</dbReference>
<feature type="region of interest" description="Disordered" evidence="2">
    <location>
        <begin position="643"/>
        <end position="673"/>
    </location>
</feature>
<evidence type="ECO:0000313" key="4">
    <source>
        <dbReference type="EMBL" id="MBD2279395.1"/>
    </source>
</evidence>
<evidence type="ECO:0000259" key="3">
    <source>
        <dbReference type="Pfam" id="PF03787"/>
    </source>
</evidence>
<feature type="compositionally biased region" description="Basic residues" evidence="2">
    <location>
        <begin position="1"/>
        <end position="10"/>
    </location>
</feature>
<feature type="compositionally biased region" description="Polar residues" evidence="2">
    <location>
        <begin position="643"/>
        <end position="655"/>
    </location>
</feature>
<evidence type="ECO:0000313" key="5">
    <source>
        <dbReference type="Proteomes" id="UP000606721"/>
    </source>
</evidence>
<gene>
    <name evidence="4" type="ORF">H6F99_14175</name>
</gene>